<reference evidence="4" key="1">
    <citation type="submission" date="2022-05" db="EMBL/GenBank/DDBJ databases">
        <title>The Musa troglodytarum L. genome provides insights into the mechanism of non-climacteric behaviour and enrichment of carotenoids.</title>
        <authorList>
            <person name="Wang J."/>
        </authorList>
    </citation>
    <scope>NUCLEOTIDE SEQUENCE</scope>
    <source>
        <tissue evidence="4">Leaf</tissue>
    </source>
</reference>
<dbReference type="EMBL" id="CP097502">
    <property type="protein sequence ID" value="URD72784.1"/>
    <property type="molecule type" value="Genomic_DNA"/>
</dbReference>
<evidence type="ECO:0000259" key="3">
    <source>
        <dbReference type="Pfam" id="PF03168"/>
    </source>
</evidence>
<keyword evidence="2" id="KW-0812">Transmembrane</keyword>
<feature type="domain" description="Late embryogenesis abundant protein LEA-2 subgroup" evidence="3">
    <location>
        <begin position="158"/>
        <end position="259"/>
    </location>
</feature>
<sequence length="281" mass="30604">MALHGDWSSGRCWSVSTPVRKPWWRSTGSNLASSYLEKERNDEGGQSTGVNRSMAGKEEEQPKPHAMSSPSVGADEEAATRWRSIRYLRKRRYALRCCGCCGAAVVVLGIAILILSLTVFKVKDPTLTMNSLTLDGFNFDVGPSDDLVQLNATLVADISIKNPNVASFRFDNSTTDFYYEGETVGVAYAPAGKVSAHRTVSMNVTVDVLTNRVARQMNITADALTSGTQLNLTSFTDINGRVNVLGVYKRDIEVTMNCSMTLEVSATHQAIQSTDCSANVK</sequence>
<feature type="transmembrane region" description="Helical" evidence="2">
    <location>
        <begin position="93"/>
        <end position="120"/>
    </location>
</feature>
<protein>
    <submittedName>
        <fullName evidence="4">Harpin-induced protein 1 domain containing protein</fullName>
    </submittedName>
</protein>
<name>A0A9E7E961_9LILI</name>
<dbReference type="InterPro" id="IPR004864">
    <property type="entry name" value="LEA_2"/>
</dbReference>
<dbReference type="InterPro" id="IPR055301">
    <property type="entry name" value="Lea14-like_2"/>
</dbReference>
<dbReference type="Gene3D" id="2.60.40.1820">
    <property type="match status" value="1"/>
</dbReference>
<proteinExistence type="predicted"/>
<dbReference type="Proteomes" id="UP001055439">
    <property type="component" value="Chromosome 1"/>
</dbReference>
<gene>
    <name evidence="4" type="ORF">MUK42_34848</name>
</gene>
<accession>A0A9E7E961</accession>
<dbReference type="Pfam" id="PF03168">
    <property type="entry name" value="LEA_2"/>
    <property type="match status" value="1"/>
</dbReference>
<dbReference type="OrthoDB" id="764273at2759"/>
<feature type="region of interest" description="Disordered" evidence="1">
    <location>
        <begin position="35"/>
        <end position="75"/>
    </location>
</feature>
<keyword evidence="5" id="KW-1185">Reference proteome</keyword>
<dbReference type="AlphaFoldDB" id="A0A9E7E961"/>
<keyword evidence="2" id="KW-1133">Transmembrane helix</keyword>
<evidence type="ECO:0000256" key="1">
    <source>
        <dbReference type="SAM" id="MobiDB-lite"/>
    </source>
</evidence>
<keyword evidence="2" id="KW-0472">Membrane</keyword>
<evidence type="ECO:0000313" key="4">
    <source>
        <dbReference type="EMBL" id="URD72784.1"/>
    </source>
</evidence>
<dbReference type="PANTHER" id="PTHR31852">
    <property type="entry name" value="LATE EMBRYOGENESIS ABUNDANT (LEA) HYDROXYPROLINE-RICH GLYCOPROTEIN FAMILY"/>
    <property type="match status" value="1"/>
</dbReference>
<organism evidence="4 5">
    <name type="scientific">Musa troglodytarum</name>
    <name type="common">fe'i banana</name>
    <dbReference type="NCBI Taxonomy" id="320322"/>
    <lineage>
        <taxon>Eukaryota</taxon>
        <taxon>Viridiplantae</taxon>
        <taxon>Streptophyta</taxon>
        <taxon>Embryophyta</taxon>
        <taxon>Tracheophyta</taxon>
        <taxon>Spermatophyta</taxon>
        <taxon>Magnoliopsida</taxon>
        <taxon>Liliopsida</taxon>
        <taxon>Zingiberales</taxon>
        <taxon>Musaceae</taxon>
        <taxon>Musa</taxon>
    </lineage>
</organism>
<evidence type="ECO:0000313" key="5">
    <source>
        <dbReference type="Proteomes" id="UP001055439"/>
    </source>
</evidence>
<dbReference type="SUPFAM" id="SSF117070">
    <property type="entry name" value="LEA14-like"/>
    <property type="match status" value="1"/>
</dbReference>
<evidence type="ECO:0000256" key="2">
    <source>
        <dbReference type="SAM" id="Phobius"/>
    </source>
</evidence>